<dbReference type="SMART" id="SM00387">
    <property type="entry name" value="HATPase_c"/>
    <property type="match status" value="1"/>
</dbReference>
<gene>
    <name evidence="17" type="ORF">ACE1CI_09905</name>
</gene>
<keyword evidence="10" id="KW-0175">Coiled coil</keyword>
<feature type="domain" description="PAC" evidence="15">
    <location>
        <begin position="639"/>
        <end position="691"/>
    </location>
</feature>
<feature type="domain" description="PAC" evidence="15">
    <location>
        <begin position="510"/>
        <end position="562"/>
    </location>
</feature>
<evidence type="ECO:0000256" key="7">
    <source>
        <dbReference type="ARBA" id="ARBA00023012"/>
    </source>
</evidence>
<dbReference type="SUPFAM" id="SSF55781">
    <property type="entry name" value="GAF domain-like"/>
    <property type="match status" value="1"/>
</dbReference>
<dbReference type="CDD" id="cd16922">
    <property type="entry name" value="HATPase_EvgS-ArcB-TorS-like"/>
    <property type="match status" value="1"/>
</dbReference>
<dbReference type="InterPro" id="IPR011006">
    <property type="entry name" value="CheY-like_superfamily"/>
</dbReference>
<evidence type="ECO:0000256" key="1">
    <source>
        <dbReference type="ARBA" id="ARBA00000085"/>
    </source>
</evidence>
<evidence type="ECO:0000313" key="17">
    <source>
        <dbReference type="EMBL" id="MFB2893214.1"/>
    </source>
</evidence>
<dbReference type="Gene3D" id="3.10.580.10">
    <property type="entry name" value="CBS-domain"/>
    <property type="match status" value="1"/>
</dbReference>
<dbReference type="Pfam" id="PF00072">
    <property type="entry name" value="Response_reg"/>
    <property type="match status" value="1"/>
</dbReference>
<dbReference type="Gene3D" id="3.30.565.10">
    <property type="entry name" value="Histidine kinase-like ATPase, C-terminal domain"/>
    <property type="match status" value="1"/>
</dbReference>
<evidence type="ECO:0000256" key="5">
    <source>
        <dbReference type="ARBA" id="ARBA00022679"/>
    </source>
</evidence>
<evidence type="ECO:0000259" key="11">
    <source>
        <dbReference type="PROSITE" id="PS50046"/>
    </source>
</evidence>
<dbReference type="InterPro" id="IPR046342">
    <property type="entry name" value="CBS_dom_sf"/>
</dbReference>
<evidence type="ECO:0000256" key="2">
    <source>
        <dbReference type="ARBA" id="ARBA00006402"/>
    </source>
</evidence>
<dbReference type="EC" id="2.7.13.3" evidence="3"/>
<dbReference type="InterPro" id="IPR035965">
    <property type="entry name" value="PAS-like_dom_sf"/>
</dbReference>
<keyword evidence="7" id="KW-0902">Two-component regulatory system</keyword>
<dbReference type="InterPro" id="IPR003661">
    <property type="entry name" value="HisK_dim/P_dom"/>
</dbReference>
<evidence type="ECO:0000259" key="13">
    <source>
        <dbReference type="PROSITE" id="PS50110"/>
    </source>
</evidence>
<feature type="modified residue" description="4-aspartylphosphate" evidence="8">
    <location>
        <position position="1329"/>
    </location>
</feature>
<accession>A0ABV4XNC1</accession>
<protein>
    <recommendedName>
        <fullName evidence="3">histidine kinase</fullName>
        <ecNumber evidence="3">2.7.13.3</ecNumber>
    </recommendedName>
</protein>
<dbReference type="PROSITE" id="PS50109">
    <property type="entry name" value="HIS_KIN"/>
    <property type="match status" value="1"/>
</dbReference>
<dbReference type="InterPro" id="IPR003594">
    <property type="entry name" value="HATPase_dom"/>
</dbReference>
<dbReference type="CDD" id="cd00082">
    <property type="entry name" value="HisKA"/>
    <property type="match status" value="1"/>
</dbReference>
<dbReference type="InterPro" id="IPR004358">
    <property type="entry name" value="Sig_transdc_His_kin-like_C"/>
</dbReference>
<evidence type="ECO:0000256" key="3">
    <source>
        <dbReference type="ARBA" id="ARBA00012438"/>
    </source>
</evidence>
<evidence type="ECO:0000256" key="9">
    <source>
        <dbReference type="PROSITE-ProRule" id="PRU00703"/>
    </source>
</evidence>
<keyword evidence="4 8" id="KW-0597">Phosphoprotein</keyword>
<dbReference type="Pfam" id="PF08448">
    <property type="entry name" value="PAS_4"/>
    <property type="match status" value="1"/>
</dbReference>
<feature type="domain" description="CBS" evidence="16">
    <location>
        <begin position="78"/>
        <end position="138"/>
    </location>
</feature>
<dbReference type="InterPro" id="IPR000014">
    <property type="entry name" value="PAS"/>
</dbReference>
<dbReference type="Proteomes" id="UP001576784">
    <property type="component" value="Unassembled WGS sequence"/>
</dbReference>
<dbReference type="InterPro" id="IPR029016">
    <property type="entry name" value="GAF-like_dom_sf"/>
</dbReference>
<dbReference type="PROSITE" id="PS50112">
    <property type="entry name" value="PAS"/>
    <property type="match status" value="2"/>
</dbReference>
<evidence type="ECO:0000259" key="12">
    <source>
        <dbReference type="PROSITE" id="PS50109"/>
    </source>
</evidence>
<dbReference type="Pfam" id="PF00571">
    <property type="entry name" value="CBS"/>
    <property type="match status" value="1"/>
</dbReference>
<dbReference type="Pfam" id="PF13426">
    <property type="entry name" value="PAS_9"/>
    <property type="match status" value="1"/>
</dbReference>
<dbReference type="PRINTS" id="PR00344">
    <property type="entry name" value="BCTRLSENSOR"/>
</dbReference>
<comment type="caution">
    <text evidence="17">The sequence shown here is derived from an EMBL/GenBank/DDBJ whole genome shotgun (WGS) entry which is preliminary data.</text>
</comment>
<dbReference type="Gene3D" id="1.10.287.130">
    <property type="match status" value="1"/>
</dbReference>
<keyword evidence="5" id="KW-0808">Transferase</keyword>
<dbReference type="Pfam" id="PF02518">
    <property type="entry name" value="HATPase_c"/>
    <property type="match status" value="1"/>
</dbReference>
<dbReference type="SUPFAM" id="SSF55874">
    <property type="entry name" value="ATPase domain of HSP90 chaperone/DNA topoisomerase II/histidine kinase"/>
    <property type="match status" value="1"/>
</dbReference>
<dbReference type="InterPro" id="IPR001789">
    <property type="entry name" value="Sig_transdc_resp-reg_receiver"/>
</dbReference>
<feature type="domain" description="PAS" evidence="14">
    <location>
        <begin position="692"/>
        <end position="761"/>
    </location>
</feature>
<dbReference type="InterPro" id="IPR000644">
    <property type="entry name" value="CBS_dom"/>
</dbReference>
<dbReference type="SMART" id="SM00116">
    <property type="entry name" value="CBS"/>
    <property type="match status" value="2"/>
</dbReference>
<dbReference type="InterPro" id="IPR001610">
    <property type="entry name" value="PAC"/>
</dbReference>
<dbReference type="Gene3D" id="3.40.50.2300">
    <property type="match status" value="1"/>
</dbReference>
<dbReference type="InterPro" id="IPR013655">
    <property type="entry name" value="PAS_fold_3"/>
</dbReference>
<evidence type="ECO:0000259" key="14">
    <source>
        <dbReference type="PROSITE" id="PS50112"/>
    </source>
</evidence>
<sequence length="1486" mass="168118">MENQENSSLINYHPLTATAETTVDVAIALMNQNSTSYLVVLASAEPESPVVGLFTEREIIQLIASGAQLSKLSLASVISKELITINESAIKNLFAVNSLMRKHQINYLPILGKTGNLIGAIARQNLQQHLLEAINPQEVNQKLNKLQSLVEQQETELKTLNQQLEKTSYHHQLAEKKIHSAEEKLRRVFAAMTDLLMVINLVEGQIKEVEVFPTNLGCLAHSNELLNYTLDNLYLKSQNYRNWLGKIRESLTNNEQINFDYKVIIEQQEHWFYVTISPFSANSVLWSARDITARKQAEQAWEKSQARFQKLVANIPGAVYEFVIKSNGAIGLEYMSPSIEEIYEFPQAEVLENPQILFDAFHPEDYQSYQEAVAISSQNLAPFSHEWRIVTASGKLKWVQAKSRPERRENGDTVWYGVLFDVSDRKIAEQALQESQTNLADAQRVAHIGSWKFDVIKGKVTWSEELFHIFGLDTTKPEPTFEEHLQLIYPEDRDAWYQMVNHSLQSGKSFTIIYRIIRPDGEIRYIEGRGEAIVNDAQEVIQLYGTAMDITERKQAEIALRESEEKFRAIFDRGIQFVSLLQPDGTILEINQTALNFAEITRESAICKPFWETKWWTISEATQSELQLAIAAAAAGAFMRYEVNVIGKNNQIVTIDFSLRPIFNQQGEVTLLISEGRDISDRKVLEQKLALREALLNAFFSSAPVGLCITDEEFRYIKINQQLAEINGLPASEHIGKNFYQVLPEIAPSLVPLCQQVLTKDEAVLNLEIRGEVPSQPGVLRDWIVSLFPIPGEDGHSRIVGSVVVEVTERKRAEKALQESAKREQALTQVIQKIRQTLELSEIFSATTTELRQLLDCDRVTIYRFHNDCSGEFVAESVADGWISLLEAQNQNPQLTACILNKQECVIKKLNQSERENRTTNYLAVADIHQSELTNCHIEILELFQSKAYLTIPIYSGNQFWGLLAVYQNSRPRQWQESEIKVVLQIGTQLAVALQQAELLSQTQRQSLELMKAKEAADAANYAKSQFLAKMSHELRTPLNAILGFSQIMVRNKSVSSEHREHLEIINRSGEHLLNLINDILSMAKIESGQMSFNTTCFNLHQMLELLKDMFRLKAEQKGLKLNCVIAPSLPRNIKTDESKLRQVLLNLLGNAIKFTQTGYVTLTVFLAQLEAQSAEDVQIVFTVTDTGPGIAPNEITTLFQPFSQTQTGRQTGQGTGLGLAISQQFVKLMGGKIVVESQLGIGSIFTFNIKAKLAPETEKNIRLNTQQVISLEPNQPTYRILVAEDIKENRQLLVKLLVPLGFEVREAENGQQAVTIWESWQPHLIWMDMRMPVMDGYEATRQIKAHPQGKNTVIIALTASVFEEQQPAILAAGCNDFMPKPFRSEVLLEKIAKHLGVRYIYADNSHPITEHSQIPTLTPEDLKVMSQEWIAQLHLAAAAVDDQLVIELVEQIPETYIKLVNILISLVENFRLDLILEITELCLKE</sequence>
<dbReference type="PROSITE" id="PS50046">
    <property type="entry name" value="PHYTOCHROME_2"/>
    <property type="match status" value="1"/>
</dbReference>
<dbReference type="PANTHER" id="PTHR43047">
    <property type="entry name" value="TWO-COMPONENT HISTIDINE PROTEIN KINASE"/>
    <property type="match status" value="1"/>
</dbReference>
<proteinExistence type="inferred from homology"/>
<dbReference type="EMBL" id="JBHFNR010000066">
    <property type="protein sequence ID" value="MFB2893214.1"/>
    <property type="molecule type" value="Genomic_DNA"/>
</dbReference>
<dbReference type="Pfam" id="PF08447">
    <property type="entry name" value="PAS_3"/>
    <property type="match status" value="2"/>
</dbReference>
<keyword evidence="18" id="KW-1185">Reference proteome</keyword>
<comment type="catalytic activity">
    <reaction evidence="1">
        <text>ATP + protein L-histidine = ADP + protein N-phospho-L-histidine.</text>
        <dbReference type="EC" id="2.7.13.3"/>
    </reaction>
</comment>
<reference evidence="17 18" key="1">
    <citation type="submission" date="2024-09" db="EMBL/GenBank/DDBJ databases">
        <title>Floridaenema gen nov. (Aerosakkonemataceae, Aerosakkonematales ord. nov., Cyanobacteria) from benthic tropical and subtropical fresh waters, with the description of four new species.</title>
        <authorList>
            <person name="Moretto J.A."/>
            <person name="Berthold D.E."/>
            <person name="Lefler F.W."/>
            <person name="Huang I.-S."/>
            <person name="Laughinghouse H. IV."/>
        </authorList>
    </citation>
    <scope>NUCLEOTIDE SEQUENCE [LARGE SCALE GENOMIC DNA]</scope>
    <source>
        <strain evidence="17 18">BLCC-F50</strain>
    </source>
</reference>
<evidence type="ECO:0000313" key="18">
    <source>
        <dbReference type="Proteomes" id="UP001576784"/>
    </source>
</evidence>
<dbReference type="SMART" id="SM00065">
    <property type="entry name" value="GAF"/>
    <property type="match status" value="1"/>
</dbReference>
<dbReference type="Pfam" id="PF00512">
    <property type="entry name" value="HisKA"/>
    <property type="match status" value="1"/>
</dbReference>
<dbReference type="Pfam" id="PF01590">
    <property type="entry name" value="GAF"/>
    <property type="match status" value="1"/>
</dbReference>
<keyword evidence="6" id="KW-0418">Kinase</keyword>
<dbReference type="InterPro" id="IPR003018">
    <property type="entry name" value="GAF"/>
</dbReference>
<dbReference type="SUPFAM" id="SSF54631">
    <property type="entry name" value="CBS-domain pair"/>
    <property type="match status" value="1"/>
</dbReference>
<dbReference type="SMART" id="SM00448">
    <property type="entry name" value="REC"/>
    <property type="match status" value="1"/>
</dbReference>
<evidence type="ECO:0000259" key="16">
    <source>
        <dbReference type="PROSITE" id="PS51371"/>
    </source>
</evidence>
<dbReference type="InterPro" id="IPR013656">
    <property type="entry name" value="PAS_4"/>
</dbReference>
<feature type="domain" description="PAC" evidence="15">
    <location>
        <begin position="383"/>
        <end position="434"/>
    </location>
</feature>
<feature type="domain" description="Phytochrome chromophore attachment site" evidence="11">
    <location>
        <begin position="839"/>
        <end position="989"/>
    </location>
</feature>
<dbReference type="SUPFAM" id="SSF52172">
    <property type="entry name" value="CheY-like"/>
    <property type="match status" value="1"/>
</dbReference>
<dbReference type="Gene3D" id="2.10.70.100">
    <property type="match status" value="1"/>
</dbReference>
<name>A0ABV4XNC1_9CYAN</name>
<comment type="similarity">
    <text evidence="2">In the N-terminal section; belongs to the phytochrome family.</text>
</comment>
<dbReference type="Gene3D" id="3.30.450.40">
    <property type="match status" value="1"/>
</dbReference>
<organism evidence="17 18">
    <name type="scientific">Floridaenema flaviceps BLCC-F50</name>
    <dbReference type="NCBI Taxonomy" id="3153642"/>
    <lineage>
        <taxon>Bacteria</taxon>
        <taxon>Bacillati</taxon>
        <taxon>Cyanobacteriota</taxon>
        <taxon>Cyanophyceae</taxon>
        <taxon>Oscillatoriophycideae</taxon>
        <taxon>Aerosakkonematales</taxon>
        <taxon>Aerosakkonemataceae</taxon>
        <taxon>Floridanema</taxon>
        <taxon>Floridanema flaviceps</taxon>
    </lineage>
</organism>
<feature type="domain" description="Response regulatory" evidence="13">
    <location>
        <begin position="1280"/>
        <end position="1396"/>
    </location>
</feature>
<dbReference type="SMART" id="SM00091">
    <property type="entry name" value="PAS"/>
    <property type="match status" value="4"/>
</dbReference>
<feature type="domain" description="CBS" evidence="16">
    <location>
        <begin position="10"/>
        <end position="69"/>
    </location>
</feature>
<dbReference type="InterPro" id="IPR005467">
    <property type="entry name" value="His_kinase_dom"/>
</dbReference>
<dbReference type="SUPFAM" id="SSF47384">
    <property type="entry name" value="Homodimeric domain of signal transducing histidine kinase"/>
    <property type="match status" value="1"/>
</dbReference>
<dbReference type="PROSITE" id="PS51371">
    <property type="entry name" value="CBS"/>
    <property type="match status" value="2"/>
</dbReference>
<evidence type="ECO:0000259" key="15">
    <source>
        <dbReference type="PROSITE" id="PS50113"/>
    </source>
</evidence>
<feature type="coiled-coil region" evidence="10">
    <location>
        <begin position="143"/>
        <end position="170"/>
    </location>
</feature>
<dbReference type="CDD" id="cd00130">
    <property type="entry name" value="PAS"/>
    <property type="match status" value="3"/>
</dbReference>
<evidence type="ECO:0000256" key="10">
    <source>
        <dbReference type="SAM" id="Coils"/>
    </source>
</evidence>
<dbReference type="SMART" id="SM00086">
    <property type="entry name" value="PAC"/>
    <property type="match status" value="3"/>
</dbReference>
<dbReference type="NCBIfam" id="TIGR00229">
    <property type="entry name" value="sensory_box"/>
    <property type="match status" value="4"/>
</dbReference>
<dbReference type="CDD" id="cd17546">
    <property type="entry name" value="REC_hyHK_CKI1_RcsC-like"/>
    <property type="match status" value="1"/>
</dbReference>
<evidence type="ECO:0000256" key="8">
    <source>
        <dbReference type="PROSITE-ProRule" id="PRU00169"/>
    </source>
</evidence>
<dbReference type="InterPro" id="IPR016132">
    <property type="entry name" value="Phyto_chromo_attachment"/>
</dbReference>
<dbReference type="InterPro" id="IPR000700">
    <property type="entry name" value="PAS-assoc_C"/>
</dbReference>
<dbReference type="SMART" id="SM00388">
    <property type="entry name" value="HisKA"/>
    <property type="match status" value="1"/>
</dbReference>
<evidence type="ECO:0000256" key="6">
    <source>
        <dbReference type="ARBA" id="ARBA00022777"/>
    </source>
</evidence>
<dbReference type="SUPFAM" id="SSF55785">
    <property type="entry name" value="PYP-like sensor domain (PAS domain)"/>
    <property type="match status" value="4"/>
</dbReference>
<evidence type="ECO:0000256" key="4">
    <source>
        <dbReference type="ARBA" id="ARBA00022553"/>
    </source>
</evidence>
<feature type="domain" description="PAS" evidence="14">
    <location>
        <begin position="322"/>
        <end position="373"/>
    </location>
</feature>
<feature type="domain" description="PAC" evidence="15">
    <location>
        <begin position="765"/>
        <end position="819"/>
    </location>
</feature>
<feature type="domain" description="Histidine kinase" evidence="12">
    <location>
        <begin position="1030"/>
        <end position="1254"/>
    </location>
</feature>
<keyword evidence="9" id="KW-0129">CBS domain</keyword>
<dbReference type="Gene3D" id="3.30.450.20">
    <property type="entry name" value="PAS domain"/>
    <property type="match status" value="5"/>
</dbReference>
<dbReference type="InterPro" id="IPR036890">
    <property type="entry name" value="HATPase_C_sf"/>
</dbReference>
<dbReference type="InterPro" id="IPR036097">
    <property type="entry name" value="HisK_dim/P_sf"/>
</dbReference>
<dbReference type="PROSITE" id="PS50110">
    <property type="entry name" value="RESPONSE_REGULATORY"/>
    <property type="match status" value="1"/>
</dbReference>
<dbReference type="PROSITE" id="PS50113">
    <property type="entry name" value="PAC"/>
    <property type="match status" value="4"/>
</dbReference>